<gene>
    <name evidence="2" type="ORF">CBG26482</name>
    <name evidence="2" type="ORF">CBG_26482</name>
</gene>
<evidence type="ECO:0000313" key="3">
    <source>
        <dbReference type="Proteomes" id="UP000008549"/>
    </source>
</evidence>
<proteinExistence type="predicted"/>
<evidence type="ECO:0000256" key="1">
    <source>
        <dbReference type="SAM" id="MobiDB-lite"/>
    </source>
</evidence>
<reference evidence="2 3" key="2">
    <citation type="journal article" date="2011" name="PLoS Genet.">
        <title>Caenorhabditis briggsae recombinant inbred line genotypes reveal inter-strain incompatibility and the evolution of recombination.</title>
        <authorList>
            <person name="Ross J.A."/>
            <person name="Koboldt D.C."/>
            <person name="Staisch J.E."/>
            <person name="Chamberlin H.M."/>
            <person name="Gupta B.P."/>
            <person name="Miller R.D."/>
            <person name="Baird S.E."/>
            <person name="Haag E.S."/>
        </authorList>
    </citation>
    <scope>NUCLEOTIDE SEQUENCE [LARGE SCALE GENOMIC DNA]</scope>
    <source>
        <strain evidence="2 3">AF16</strain>
    </source>
</reference>
<dbReference type="AlphaFoldDB" id="B6IH33"/>
<evidence type="ECO:0000313" key="2">
    <source>
        <dbReference type="EMBL" id="CAR99213.1"/>
    </source>
</evidence>
<dbReference type="HOGENOM" id="CLU_2294180_0_0_1"/>
<dbReference type="RefSeq" id="XP_045098778.1">
    <property type="nucleotide sequence ID" value="XM_045236070.1"/>
</dbReference>
<feature type="region of interest" description="Disordered" evidence="1">
    <location>
        <begin position="67"/>
        <end position="101"/>
    </location>
</feature>
<accession>B6IH33</accession>
<dbReference type="CTD" id="68917960"/>
<reference evidence="2 3" key="1">
    <citation type="journal article" date="2003" name="PLoS Biol.">
        <title>The genome sequence of Caenorhabditis briggsae: a platform for comparative genomics.</title>
        <authorList>
            <person name="Stein L.D."/>
            <person name="Bao Z."/>
            <person name="Blasiar D."/>
            <person name="Blumenthal T."/>
            <person name="Brent M.R."/>
            <person name="Chen N."/>
            <person name="Chinwalla A."/>
            <person name="Clarke L."/>
            <person name="Clee C."/>
            <person name="Coghlan A."/>
            <person name="Coulson A."/>
            <person name="D'Eustachio P."/>
            <person name="Fitch D.H."/>
            <person name="Fulton L.A."/>
            <person name="Fulton R.E."/>
            <person name="Griffiths-Jones S."/>
            <person name="Harris T.W."/>
            <person name="Hillier L.W."/>
            <person name="Kamath R."/>
            <person name="Kuwabara P.E."/>
            <person name="Mardis E.R."/>
            <person name="Marra M.A."/>
            <person name="Miner T.L."/>
            <person name="Minx P."/>
            <person name="Mullikin J.C."/>
            <person name="Plumb R.W."/>
            <person name="Rogers J."/>
            <person name="Schein J.E."/>
            <person name="Sohrmann M."/>
            <person name="Spieth J."/>
            <person name="Stajich J.E."/>
            <person name="Wei C."/>
            <person name="Willey D."/>
            <person name="Wilson R.K."/>
            <person name="Durbin R."/>
            <person name="Waterston R.H."/>
        </authorList>
    </citation>
    <scope>NUCLEOTIDE SEQUENCE [LARGE SCALE GENOMIC DNA]</scope>
    <source>
        <strain evidence="2 3">AF16</strain>
    </source>
</reference>
<keyword evidence="3" id="KW-1185">Reference proteome</keyword>
<name>B6IH33_CAEBR</name>
<dbReference type="InParanoid" id="B6IH33"/>
<feature type="compositionally biased region" description="Polar residues" evidence="1">
    <location>
        <begin position="74"/>
        <end position="83"/>
    </location>
</feature>
<protein>
    <submittedName>
        <fullName evidence="2">Protein CBG26482</fullName>
    </submittedName>
</protein>
<organism evidence="2 3">
    <name type="scientific">Caenorhabditis briggsae</name>
    <dbReference type="NCBI Taxonomy" id="6238"/>
    <lineage>
        <taxon>Eukaryota</taxon>
        <taxon>Metazoa</taxon>
        <taxon>Ecdysozoa</taxon>
        <taxon>Nematoda</taxon>
        <taxon>Chromadorea</taxon>
        <taxon>Rhabditida</taxon>
        <taxon>Rhabditina</taxon>
        <taxon>Rhabditomorpha</taxon>
        <taxon>Rhabditoidea</taxon>
        <taxon>Rhabditidae</taxon>
        <taxon>Peloderinae</taxon>
        <taxon>Caenorhabditis</taxon>
    </lineage>
</organism>
<dbReference type="KEGG" id="cbr:CBG_26482"/>
<dbReference type="GeneID" id="68917960"/>
<sequence length="101" mass="11373">MAVGEHVFQEGANSDYSANPVNAVWRIRASRTITRIRRISDEGKKLSRNFQKQNETFSRWTGIPRKHQREGIYSANTSVNTYSKKAPTPTTPPTPSTSSGY</sequence>
<dbReference type="EMBL" id="HE601100">
    <property type="protein sequence ID" value="CAR99213.1"/>
    <property type="molecule type" value="Genomic_DNA"/>
</dbReference>
<dbReference type="Proteomes" id="UP000008549">
    <property type="component" value="Unassembled WGS sequence"/>
</dbReference>